<evidence type="ECO:0000256" key="1">
    <source>
        <dbReference type="SAM" id="MobiDB-lite"/>
    </source>
</evidence>
<accession>A0A6J7M1L2</accession>
<name>A0A6J7M1L2_9ZZZZ</name>
<reference evidence="2" key="1">
    <citation type="submission" date="2020-05" db="EMBL/GenBank/DDBJ databases">
        <authorList>
            <person name="Chiriac C."/>
            <person name="Salcher M."/>
            <person name="Ghai R."/>
            <person name="Kavagutti S V."/>
        </authorList>
    </citation>
    <scope>NUCLEOTIDE SEQUENCE</scope>
</reference>
<gene>
    <name evidence="2" type="ORF">UFOPK3772_03620</name>
</gene>
<protein>
    <submittedName>
        <fullName evidence="2">Unannotated protein</fullName>
    </submittedName>
</protein>
<feature type="region of interest" description="Disordered" evidence="1">
    <location>
        <begin position="38"/>
        <end position="57"/>
    </location>
</feature>
<organism evidence="2">
    <name type="scientific">freshwater metagenome</name>
    <dbReference type="NCBI Taxonomy" id="449393"/>
    <lineage>
        <taxon>unclassified sequences</taxon>
        <taxon>metagenomes</taxon>
        <taxon>ecological metagenomes</taxon>
    </lineage>
</organism>
<dbReference type="AlphaFoldDB" id="A0A6J7M1L2"/>
<proteinExistence type="predicted"/>
<sequence length="235" mass="25033">MGQPSEQWVGQVHLGPAADDDVAIVAALWTSECRERRHESIDSPVEGGPVGISEGLRGGGDVQRARSALLEFAEEPWDRFRWRVSIDVRQQPRLEVLEVGRAHLPVTELLGYSARESAACQVLLPCDVVPIDVERDGLEAATNSRFLQVRGVYGLQQVQVSTGSDEVVAEAHRSHVSKAAGIFQSGPPCEQVRGSVSPLDPATAGRHNGVVSEGSPVAGSLQGCGPAGYLGDLIE</sequence>
<evidence type="ECO:0000313" key="2">
    <source>
        <dbReference type="EMBL" id="CAB4974487.1"/>
    </source>
</evidence>
<dbReference type="EMBL" id="CAFBNE010000246">
    <property type="protein sequence ID" value="CAB4974487.1"/>
    <property type="molecule type" value="Genomic_DNA"/>
</dbReference>